<evidence type="ECO:0000313" key="2">
    <source>
        <dbReference type="WBParaSite" id="nRc.2.0.1.t18440-RA"/>
    </source>
</evidence>
<reference evidence="2" key="1">
    <citation type="submission" date="2022-11" db="UniProtKB">
        <authorList>
            <consortium name="WormBaseParasite"/>
        </authorList>
    </citation>
    <scope>IDENTIFICATION</scope>
</reference>
<dbReference type="AlphaFoldDB" id="A0A915IW68"/>
<dbReference type="WBParaSite" id="nRc.2.0.1.t18440-RA">
    <property type="protein sequence ID" value="nRc.2.0.1.t18440-RA"/>
    <property type="gene ID" value="nRc.2.0.1.g18440"/>
</dbReference>
<proteinExistence type="predicted"/>
<dbReference type="Proteomes" id="UP000887565">
    <property type="component" value="Unplaced"/>
</dbReference>
<organism evidence="1 2">
    <name type="scientific">Romanomermis culicivorax</name>
    <name type="common">Nematode worm</name>
    <dbReference type="NCBI Taxonomy" id="13658"/>
    <lineage>
        <taxon>Eukaryota</taxon>
        <taxon>Metazoa</taxon>
        <taxon>Ecdysozoa</taxon>
        <taxon>Nematoda</taxon>
        <taxon>Enoplea</taxon>
        <taxon>Dorylaimia</taxon>
        <taxon>Mermithida</taxon>
        <taxon>Mermithoidea</taxon>
        <taxon>Mermithidae</taxon>
        <taxon>Romanomermis</taxon>
    </lineage>
</organism>
<name>A0A915IW68_ROMCU</name>
<keyword evidence="1" id="KW-1185">Reference proteome</keyword>
<protein>
    <submittedName>
        <fullName evidence="2">Uncharacterized protein</fullName>
    </submittedName>
</protein>
<accession>A0A915IW68</accession>
<sequence length="40" mass="4459">MEEGLTIPCEDATNKTRTVTTRLRSTLLDPETNGCYSGQR</sequence>
<evidence type="ECO:0000313" key="1">
    <source>
        <dbReference type="Proteomes" id="UP000887565"/>
    </source>
</evidence>